<protein>
    <submittedName>
        <fullName evidence="2">Uncharacterized protein</fullName>
    </submittedName>
</protein>
<reference evidence="2" key="1">
    <citation type="submission" date="2018-05" db="EMBL/GenBank/DDBJ databases">
        <authorList>
            <person name="Lanie J.A."/>
            <person name="Ng W.-L."/>
            <person name="Kazmierczak K.M."/>
            <person name="Andrzejewski T.M."/>
            <person name="Davidsen T.M."/>
            <person name="Wayne K.J."/>
            <person name="Tettelin H."/>
            <person name="Glass J.I."/>
            <person name="Rusch D."/>
            <person name="Podicherti R."/>
            <person name="Tsui H.-C.T."/>
            <person name="Winkler M.E."/>
        </authorList>
    </citation>
    <scope>NUCLEOTIDE SEQUENCE</scope>
</reference>
<sequence>MLECIITTILLLTMTWSVKSLRYMFNHLPKISLILIFVLGIINGGTTGKIKGIITDA</sequence>
<dbReference type="EMBL" id="UINC01050598">
    <property type="protein sequence ID" value="SVB63745.1"/>
    <property type="molecule type" value="Genomic_DNA"/>
</dbReference>
<keyword evidence="1" id="KW-0812">Transmembrane</keyword>
<evidence type="ECO:0000256" key="1">
    <source>
        <dbReference type="SAM" id="Phobius"/>
    </source>
</evidence>
<dbReference type="AlphaFoldDB" id="A0A382FM94"/>
<name>A0A382FM94_9ZZZZ</name>
<keyword evidence="1" id="KW-1133">Transmembrane helix</keyword>
<organism evidence="2">
    <name type="scientific">marine metagenome</name>
    <dbReference type="NCBI Taxonomy" id="408172"/>
    <lineage>
        <taxon>unclassified sequences</taxon>
        <taxon>metagenomes</taxon>
        <taxon>ecological metagenomes</taxon>
    </lineage>
</organism>
<evidence type="ECO:0000313" key="2">
    <source>
        <dbReference type="EMBL" id="SVB63745.1"/>
    </source>
</evidence>
<feature type="transmembrane region" description="Helical" evidence="1">
    <location>
        <begin position="27"/>
        <end position="45"/>
    </location>
</feature>
<gene>
    <name evidence="2" type="ORF">METZ01_LOCUS216599</name>
</gene>
<feature type="non-terminal residue" evidence="2">
    <location>
        <position position="57"/>
    </location>
</feature>
<accession>A0A382FM94</accession>
<proteinExistence type="predicted"/>
<keyword evidence="1" id="KW-0472">Membrane</keyword>